<organism evidence="1 2">
    <name type="scientific">Fasciolopsis buskii</name>
    <dbReference type="NCBI Taxonomy" id="27845"/>
    <lineage>
        <taxon>Eukaryota</taxon>
        <taxon>Metazoa</taxon>
        <taxon>Spiralia</taxon>
        <taxon>Lophotrochozoa</taxon>
        <taxon>Platyhelminthes</taxon>
        <taxon>Trematoda</taxon>
        <taxon>Digenea</taxon>
        <taxon>Plagiorchiida</taxon>
        <taxon>Echinostomata</taxon>
        <taxon>Echinostomatoidea</taxon>
        <taxon>Fasciolidae</taxon>
        <taxon>Fasciolopsis</taxon>
    </lineage>
</organism>
<dbReference type="Proteomes" id="UP000728185">
    <property type="component" value="Unassembled WGS sequence"/>
</dbReference>
<keyword evidence="2" id="KW-1185">Reference proteome</keyword>
<reference evidence="1" key="1">
    <citation type="submission" date="2019-05" db="EMBL/GenBank/DDBJ databases">
        <title>Annotation for the trematode Fasciolopsis buski.</title>
        <authorList>
            <person name="Choi Y.-J."/>
        </authorList>
    </citation>
    <scope>NUCLEOTIDE SEQUENCE</scope>
    <source>
        <strain evidence="1">HT</strain>
        <tissue evidence="1">Whole worm</tissue>
    </source>
</reference>
<gene>
    <name evidence="1" type="ORF">FBUS_08635</name>
</gene>
<dbReference type="OrthoDB" id="10520676at2759"/>
<sequence length="132" mass="15244">MHIRIDNRRANMSTLQFGFSVKLYGCSFDMTAPATISLPIEGENIGDCYWQFKKSNPNAKDIIMTLPPCGQNQANCYLNYIRVYKKTGLSKERMDTDNARLTQTKYTIQDGKYIFEYYGCKLAEKIEIKVEL</sequence>
<name>A0A8E0RIX6_9TREM</name>
<dbReference type="AlphaFoldDB" id="A0A8E0RIX6"/>
<protein>
    <submittedName>
        <fullName evidence="1">Uncharacterized protein</fullName>
    </submittedName>
</protein>
<comment type="caution">
    <text evidence="1">The sequence shown here is derived from an EMBL/GenBank/DDBJ whole genome shotgun (WGS) entry which is preliminary data.</text>
</comment>
<evidence type="ECO:0000313" key="2">
    <source>
        <dbReference type="Proteomes" id="UP000728185"/>
    </source>
</evidence>
<accession>A0A8E0RIX6</accession>
<proteinExistence type="predicted"/>
<evidence type="ECO:0000313" key="1">
    <source>
        <dbReference type="EMBL" id="KAA0183650.1"/>
    </source>
</evidence>
<dbReference type="EMBL" id="LUCM01011641">
    <property type="protein sequence ID" value="KAA0183650.1"/>
    <property type="molecule type" value="Genomic_DNA"/>
</dbReference>